<dbReference type="AlphaFoldDB" id="A0A1G2K562"/>
<proteinExistence type="predicted"/>
<name>A0A1G2K562_9BACT</name>
<evidence type="ECO:0000313" key="1">
    <source>
        <dbReference type="EMBL" id="OGZ93731.1"/>
    </source>
</evidence>
<gene>
    <name evidence="1" type="ORF">A2633_01475</name>
</gene>
<comment type="caution">
    <text evidence="1">The sequence shown here is derived from an EMBL/GenBank/DDBJ whole genome shotgun (WGS) entry which is preliminary data.</text>
</comment>
<protein>
    <submittedName>
        <fullName evidence="1">Uncharacterized protein</fullName>
    </submittedName>
</protein>
<sequence length="107" mass="12608">MNFGLRFLFGAEVATMFEVTVCVDVFFGKKKFNTYQRTISMPFIPYPQTSLVLDGFHEIIKVETLRWCDTNETEKIAAFGKVTYNKYAIADAEFLQKMLRRSNWKKW</sequence>
<evidence type="ECO:0000313" key="2">
    <source>
        <dbReference type="Proteomes" id="UP000177152"/>
    </source>
</evidence>
<accession>A0A1G2K562</accession>
<dbReference type="EMBL" id="MHQC01000052">
    <property type="protein sequence ID" value="OGZ93731.1"/>
    <property type="molecule type" value="Genomic_DNA"/>
</dbReference>
<reference evidence="1 2" key="1">
    <citation type="journal article" date="2016" name="Nat. Commun.">
        <title>Thousands of microbial genomes shed light on interconnected biogeochemical processes in an aquifer system.</title>
        <authorList>
            <person name="Anantharaman K."/>
            <person name="Brown C.T."/>
            <person name="Hug L.A."/>
            <person name="Sharon I."/>
            <person name="Castelle C.J."/>
            <person name="Probst A.J."/>
            <person name="Thomas B.C."/>
            <person name="Singh A."/>
            <person name="Wilkins M.J."/>
            <person name="Karaoz U."/>
            <person name="Brodie E.L."/>
            <person name="Williams K.H."/>
            <person name="Hubbard S.S."/>
            <person name="Banfield J.F."/>
        </authorList>
    </citation>
    <scope>NUCLEOTIDE SEQUENCE [LARGE SCALE GENOMIC DNA]</scope>
</reference>
<organism evidence="1 2">
    <name type="scientific">Candidatus Sungbacteria bacterium RIFCSPHIGHO2_01_FULL_47_32</name>
    <dbReference type="NCBI Taxonomy" id="1802264"/>
    <lineage>
        <taxon>Bacteria</taxon>
        <taxon>Candidatus Sungiibacteriota</taxon>
    </lineage>
</organism>
<dbReference type="Proteomes" id="UP000177152">
    <property type="component" value="Unassembled WGS sequence"/>
</dbReference>